<reference evidence="2" key="1">
    <citation type="submission" date="2020-06" db="EMBL/GenBank/DDBJ databases">
        <title>Lateral gene transfer of anion-conducting channel rhodopsins between green algae and giant viruses.</title>
        <authorList>
            <person name="Rozenberg A."/>
            <person name="Oppermann J."/>
            <person name="Wietek J."/>
            <person name="Fernandez Lahore R.G."/>
            <person name="Sandaa R.-A."/>
            <person name="Bratbak G."/>
            <person name="Hegemann P."/>
            <person name="Beja O."/>
        </authorList>
    </citation>
    <scope>NUCLEOTIDE SEQUENCE</scope>
    <source>
        <strain evidence="2">01B</strain>
    </source>
</reference>
<evidence type="ECO:0000256" key="1">
    <source>
        <dbReference type="SAM" id="Coils"/>
    </source>
</evidence>
<accession>A0A7L9AYY1</accession>
<evidence type="ECO:0000313" key="2">
    <source>
        <dbReference type="EMBL" id="QOI90490.1"/>
    </source>
</evidence>
<keyword evidence="1" id="KW-0175">Coiled coil</keyword>
<sequence length="184" mass="21896">MGNVFCNGRKVSKINKHDNAFVQNLDQYELRQEIRQEILSELNQERIEEQECLMEEIRVIKKKMAKYKNNLQEYKSRLEMYQTKEYNKDVEISRLNDLLNLKQKGNFNLLSKIQKLENMKQGIYTFLKTDDCIIVNSVVQNTPPLDCDWFQSSLFDKTEYIQLVVEHLKKKIENVLVQTGIKKV</sequence>
<organism evidence="2">
    <name type="scientific">Pyramimonas orientalis virus</name>
    <name type="common">PoV01</name>
    <dbReference type="NCBI Taxonomy" id="455367"/>
    <lineage>
        <taxon>Viruses</taxon>
        <taxon>Varidnaviria</taxon>
        <taxon>Bamfordvirae</taxon>
        <taxon>Nucleocytoviricota</taxon>
        <taxon>Megaviricetes</taxon>
        <taxon>Imitervirales</taxon>
        <taxon>Allomimiviridae</taxon>
        <taxon>Heliosvirus</taxon>
        <taxon>Heliosvirus raunefjordenense</taxon>
    </lineage>
</organism>
<name>A0A7L9AYY1_POV01</name>
<dbReference type="EMBL" id="MT663538">
    <property type="protein sequence ID" value="QOI90490.1"/>
    <property type="molecule type" value="Genomic_DNA"/>
</dbReference>
<proteinExistence type="predicted"/>
<organismHost>
    <name type="scientific">Pyramimonas plurioculata</name>
    <dbReference type="NCBI Taxonomy" id="36893"/>
</organismHost>
<feature type="coiled-coil region" evidence="1">
    <location>
        <begin position="25"/>
        <end position="84"/>
    </location>
</feature>
<gene>
    <name evidence="2" type="ORF">HWQ62_00355</name>
</gene>
<protein>
    <submittedName>
        <fullName evidence="2">Uncharacterized protein</fullName>
    </submittedName>
</protein>